<protein>
    <recommendedName>
        <fullName evidence="1">DUF8159 domain-containing protein</fullName>
    </recommendedName>
</protein>
<sequence length="118" mass="13197">MNDLEPTVAVEEALRGNGISVESLSIDDSISVTYLTAFPDVEPDHGEVGRAVTAFLELSQGDDWEPTTVDATILRSEGDVQATWRLDEDWIRAYNRYELDDEDLSERVLDSLYEEGDA</sequence>
<proteinExistence type="predicted"/>
<dbReference type="RefSeq" id="WP_058571900.1">
    <property type="nucleotide sequence ID" value="NZ_LOPV01000150.1"/>
</dbReference>
<accession>A0A0W1SQA3</accession>
<evidence type="ECO:0000313" key="2">
    <source>
        <dbReference type="EMBL" id="KTG27955.1"/>
    </source>
</evidence>
<evidence type="ECO:0000313" key="3">
    <source>
        <dbReference type="Proteomes" id="UP000053157"/>
    </source>
</evidence>
<dbReference type="AlphaFoldDB" id="A0A0W1SQA3"/>
<dbReference type="InterPro" id="IPR058473">
    <property type="entry name" value="DUF8159"/>
</dbReference>
<dbReference type="Pfam" id="PF26490">
    <property type="entry name" value="DUF8159"/>
    <property type="match status" value="1"/>
</dbReference>
<dbReference type="OrthoDB" id="290983at2157"/>
<dbReference type="Proteomes" id="UP000053157">
    <property type="component" value="Unassembled WGS sequence"/>
</dbReference>
<name>A0A0W1SQA3_9EURY</name>
<organism evidence="2 3">
    <name type="scientific">Haloferax profundi</name>
    <dbReference type="NCBI Taxonomy" id="1544718"/>
    <lineage>
        <taxon>Archaea</taxon>
        <taxon>Methanobacteriati</taxon>
        <taxon>Methanobacteriota</taxon>
        <taxon>Stenosarchaea group</taxon>
        <taxon>Halobacteria</taxon>
        <taxon>Halobacteriales</taxon>
        <taxon>Haloferacaceae</taxon>
        <taxon>Haloferax</taxon>
    </lineage>
</organism>
<evidence type="ECO:0000259" key="1">
    <source>
        <dbReference type="Pfam" id="PF26490"/>
    </source>
</evidence>
<reference evidence="2 3" key="1">
    <citation type="submission" date="2015-12" db="EMBL/GenBank/DDBJ databases">
        <title>Haloferax profundi sp. nov. isolated from the Discovery deep brine-seawater interface in the Red Sea.</title>
        <authorList>
            <person name="Zhang G."/>
            <person name="Stingl U."/>
            <person name="Rashid M."/>
        </authorList>
    </citation>
    <scope>NUCLEOTIDE SEQUENCE [LARGE SCALE GENOMIC DNA]</scope>
    <source>
        <strain evidence="2 3">SB29</strain>
    </source>
</reference>
<dbReference type="EMBL" id="LOPV01000150">
    <property type="protein sequence ID" value="KTG27955.1"/>
    <property type="molecule type" value="Genomic_DNA"/>
</dbReference>
<gene>
    <name evidence="2" type="ORF">AUR66_12780</name>
</gene>
<comment type="caution">
    <text evidence="2">The sequence shown here is derived from an EMBL/GenBank/DDBJ whole genome shotgun (WGS) entry which is preliminary data.</text>
</comment>
<keyword evidence="3" id="KW-1185">Reference proteome</keyword>
<feature type="domain" description="DUF8159" evidence="1">
    <location>
        <begin position="1"/>
        <end position="115"/>
    </location>
</feature>